<dbReference type="AlphaFoldDB" id="A0A080Z698"/>
<dbReference type="EMBL" id="ANJA01003656">
    <property type="protein sequence ID" value="ETO62159.1"/>
    <property type="molecule type" value="Genomic_DNA"/>
</dbReference>
<organism evidence="1 2">
    <name type="scientific">Phytophthora nicotianae P1976</name>
    <dbReference type="NCBI Taxonomy" id="1317066"/>
    <lineage>
        <taxon>Eukaryota</taxon>
        <taxon>Sar</taxon>
        <taxon>Stramenopiles</taxon>
        <taxon>Oomycota</taxon>
        <taxon>Peronosporomycetes</taxon>
        <taxon>Peronosporales</taxon>
        <taxon>Peronosporaceae</taxon>
        <taxon>Phytophthora</taxon>
    </lineage>
</organism>
<dbReference type="Proteomes" id="UP000028582">
    <property type="component" value="Unassembled WGS sequence"/>
</dbReference>
<comment type="caution">
    <text evidence="1">The sequence shown here is derived from an EMBL/GenBank/DDBJ whole genome shotgun (WGS) entry which is preliminary data.</text>
</comment>
<accession>A0A080Z698</accession>
<sequence length="74" mass="8431">MLRRRCINNCSCRRAIGLEPDFAFILEFVCALPVEEDIFKAQDTTSDTHQGDENLDNCLGVHFTQEFKNKPPGD</sequence>
<evidence type="ECO:0000313" key="1">
    <source>
        <dbReference type="EMBL" id="ETO62159.1"/>
    </source>
</evidence>
<proteinExistence type="predicted"/>
<gene>
    <name evidence="1" type="ORF">F444_19911</name>
</gene>
<reference evidence="1 2" key="1">
    <citation type="submission" date="2013-11" db="EMBL/GenBank/DDBJ databases">
        <title>The Genome Sequence of Phytophthora parasitica P1976.</title>
        <authorList>
            <consortium name="The Broad Institute Genomics Platform"/>
            <person name="Russ C."/>
            <person name="Tyler B."/>
            <person name="Panabieres F."/>
            <person name="Shan W."/>
            <person name="Tripathy S."/>
            <person name="Grunwald N."/>
            <person name="Machado M."/>
            <person name="Johnson C.S."/>
            <person name="Walker B."/>
            <person name="Young S."/>
            <person name="Zeng Q."/>
            <person name="Gargeya S."/>
            <person name="Fitzgerald M."/>
            <person name="Haas B."/>
            <person name="Abouelleil A."/>
            <person name="Allen A.W."/>
            <person name="Alvarado L."/>
            <person name="Arachchi H.M."/>
            <person name="Berlin A.M."/>
            <person name="Chapman S.B."/>
            <person name="Gainer-Dewar J."/>
            <person name="Goldberg J."/>
            <person name="Griggs A."/>
            <person name="Gujja S."/>
            <person name="Hansen M."/>
            <person name="Howarth C."/>
            <person name="Imamovic A."/>
            <person name="Ireland A."/>
            <person name="Larimer J."/>
            <person name="McCowan C."/>
            <person name="Murphy C."/>
            <person name="Pearson M."/>
            <person name="Poon T.W."/>
            <person name="Priest M."/>
            <person name="Roberts A."/>
            <person name="Saif S."/>
            <person name="Shea T."/>
            <person name="Sisk P."/>
            <person name="Sykes S."/>
            <person name="Wortman J."/>
            <person name="Nusbaum C."/>
            <person name="Birren B."/>
        </authorList>
    </citation>
    <scope>NUCLEOTIDE SEQUENCE [LARGE SCALE GENOMIC DNA]</scope>
    <source>
        <strain evidence="1 2">P1976</strain>
    </source>
</reference>
<name>A0A080Z698_PHYNI</name>
<evidence type="ECO:0000313" key="2">
    <source>
        <dbReference type="Proteomes" id="UP000028582"/>
    </source>
</evidence>
<protein>
    <submittedName>
        <fullName evidence="1">Uncharacterized protein</fullName>
    </submittedName>
</protein>